<accession>A0A1X7T9E5</accession>
<dbReference type="PANTHER" id="PTHR46579">
    <property type="entry name" value="F5/8 TYPE C DOMAIN-CONTAINING PROTEIN-RELATED"/>
    <property type="match status" value="1"/>
</dbReference>
<proteinExistence type="predicted"/>
<dbReference type="InParanoid" id="A0A1X7T9E5"/>
<reference evidence="1" key="1">
    <citation type="submission" date="2017-05" db="UniProtKB">
        <authorList>
            <consortium name="EnsemblMetazoa"/>
        </authorList>
    </citation>
    <scope>IDENTIFICATION</scope>
</reference>
<dbReference type="AlphaFoldDB" id="A0A1X7T9E5"/>
<name>A0A1X7T9E5_AMPQE</name>
<dbReference type="EnsemblMetazoa" id="Aqu2.1.10920_001">
    <property type="protein sequence ID" value="Aqu2.1.10920_001"/>
    <property type="gene ID" value="Aqu2.1.10920"/>
</dbReference>
<sequence length="95" mass="10780">MAQFNRYYGCPTCLFPECIATMSISDTESEAAEDDFYCVLRELYGESSCKRNAHTLNHIVHFVRLCGPCRTHSAFSFESHNGSLKRAINSKHEVV</sequence>
<evidence type="ECO:0000313" key="1">
    <source>
        <dbReference type="EnsemblMetazoa" id="Aqu2.1.10920_001"/>
    </source>
</evidence>
<protein>
    <submittedName>
        <fullName evidence="1">Uncharacterized protein</fullName>
    </submittedName>
</protein>
<dbReference type="PANTHER" id="PTHR46579:SF1">
    <property type="entry name" value="F5_8 TYPE C DOMAIN-CONTAINING PROTEIN"/>
    <property type="match status" value="1"/>
</dbReference>
<organism evidence="1">
    <name type="scientific">Amphimedon queenslandica</name>
    <name type="common">Sponge</name>
    <dbReference type="NCBI Taxonomy" id="400682"/>
    <lineage>
        <taxon>Eukaryota</taxon>
        <taxon>Metazoa</taxon>
        <taxon>Porifera</taxon>
        <taxon>Demospongiae</taxon>
        <taxon>Heteroscleromorpha</taxon>
        <taxon>Haplosclerida</taxon>
        <taxon>Niphatidae</taxon>
        <taxon>Amphimedon</taxon>
    </lineage>
</organism>